<accession>A0ABT1J9W6</accession>
<gene>
    <name evidence="2" type="ORF">FHR36_007442</name>
</gene>
<evidence type="ECO:0000313" key="2">
    <source>
        <dbReference type="EMBL" id="MCP2314243.1"/>
    </source>
</evidence>
<protein>
    <submittedName>
        <fullName evidence="2">Uncharacterized protein</fullName>
    </submittedName>
</protein>
<keyword evidence="3" id="KW-1185">Reference proteome</keyword>
<comment type="caution">
    <text evidence="2">The sequence shown here is derived from an EMBL/GenBank/DDBJ whole genome shotgun (WGS) entry which is preliminary data.</text>
</comment>
<evidence type="ECO:0000313" key="3">
    <source>
        <dbReference type="Proteomes" id="UP001206483"/>
    </source>
</evidence>
<organism evidence="2 3">
    <name type="scientific">Kitasatospora paracochleata</name>
    <dbReference type="NCBI Taxonomy" id="58354"/>
    <lineage>
        <taxon>Bacteria</taxon>
        <taxon>Bacillati</taxon>
        <taxon>Actinomycetota</taxon>
        <taxon>Actinomycetes</taxon>
        <taxon>Kitasatosporales</taxon>
        <taxon>Streptomycetaceae</taxon>
        <taxon>Kitasatospora</taxon>
    </lineage>
</organism>
<evidence type="ECO:0000256" key="1">
    <source>
        <dbReference type="SAM" id="MobiDB-lite"/>
    </source>
</evidence>
<dbReference type="Proteomes" id="UP001206483">
    <property type="component" value="Unassembled WGS sequence"/>
</dbReference>
<feature type="region of interest" description="Disordered" evidence="1">
    <location>
        <begin position="1"/>
        <end position="37"/>
    </location>
</feature>
<proteinExistence type="predicted"/>
<name>A0ABT1J9W6_9ACTN</name>
<dbReference type="EMBL" id="JAMZDX010000008">
    <property type="protein sequence ID" value="MCP2314243.1"/>
    <property type="molecule type" value="Genomic_DNA"/>
</dbReference>
<reference evidence="2 3" key="1">
    <citation type="submission" date="2022-06" db="EMBL/GenBank/DDBJ databases">
        <title>Sequencing the genomes of 1000 actinobacteria strains.</title>
        <authorList>
            <person name="Klenk H.-P."/>
        </authorList>
    </citation>
    <scope>NUCLEOTIDE SEQUENCE [LARGE SCALE GENOMIC DNA]</scope>
    <source>
        <strain evidence="2 3">DSM 41656</strain>
    </source>
</reference>
<sequence length="37" mass="4086">MTEDGFAVVDDQRRDRTTGTRLGSDNQLAIPLTDHPS</sequence>